<reference evidence="7" key="1">
    <citation type="journal article" date="2012" name="Toxicon">
        <title>Diversity and evolution of conotoxins in Conus virgo, Conus eburneus, Conus imperialis and Conus marmoreus from the South China Sea.</title>
        <authorList>
            <person name="Liu Z."/>
            <person name="Li H."/>
            <person name="Liu N."/>
            <person name="Wu C."/>
            <person name="Jiang J."/>
            <person name="Yue J."/>
            <person name="Jing Y."/>
            <person name="Dai Q."/>
        </authorList>
    </citation>
    <scope>NUCLEOTIDE SEQUENCE</scope>
</reference>
<dbReference type="AlphaFoldDB" id="F6LPL9"/>
<accession>F6LPL9</accession>
<evidence type="ECO:0000313" key="7">
    <source>
        <dbReference type="EMBL" id="ADZ74133.1"/>
    </source>
</evidence>
<dbReference type="GO" id="GO:0005576">
    <property type="term" value="C:extracellular region"/>
    <property type="evidence" value="ECO:0007669"/>
    <property type="project" value="UniProtKB-SubCell"/>
</dbReference>
<keyword evidence="6" id="KW-0732">Signal</keyword>
<feature type="signal peptide" evidence="6">
    <location>
        <begin position="1"/>
        <end position="26"/>
    </location>
</feature>
<dbReference type="InterPro" id="IPR020242">
    <property type="entry name" value="Conotoxin_I2"/>
</dbReference>
<evidence type="ECO:0000256" key="1">
    <source>
        <dbReference type="ARBA" id="ARBA00004613"/>
    </source>
</evidence>
<evidence type="ECO:0000256" key="5">
    <source>
        <dbReference type="ARBA" id="ARBA00023157"/>
    </source>
</evidence>
<evidence type="ECO:0000256" key="4">
    <source>
        <dbReference type="ARBA" id="ARBA00022656"/>
    </source>
</evidence>
<proteinExistence type="evidence at transcript level"/>
<keyword evidence="3" id="KW-0964">Secreted</keyword>
<feature type="chain" id="PRO_5003338561" evidence="6">
    <location>
        <begin position="27"/>
        <end position="70"/>
    </location>
</feature>
<sequence length="70" mass="8205">MMFRFTSVSCFLLVIVCLNLVVLTNACRLEGSSCRRSYQCCHKSCCIRECKFPCRWVGKRATFRELILHH</sequence>
<dbReference type="EMBL" id="JF322904">
    <property type="protein sequence ID" value="ADZ74133.1"/>
    <property type="molecule type" value="mRNA"/>
</dbReference>
<evidence type="ECO:0000256" key="3">
    <source>
        <dbReference type="ARBA" id="ARBA00022525"/>
    </source>
</evidence>
<dbReference type="PROSITE" id="PS60019">
    <property type="entry name" value="I_CONOTOXIN"/>
    <property type="match status" value="1"/>
</dbReference>
<organism evidence="7">
    <name type="scientific">Conus virgo</name>
    <name type="common">Virgin cone</name>
    <dbReference type="NCBI Taxonomy" id="89427"/>
    <lineage>
        <taxon>Eukaryota</taxon>
        <taxon>Metazoa</taxon>
        <taxon>Spiralia</taxon>
        <taxon>Lophotrochozoa</taxon>
        <taxon>Mollusca</taxon>
        <taxon>Gastropoda</taxon>
        <taxon>Caenogastropoda</taxon>
        <taxon>Neogastropoda</taxon>
        <taxon>Conoidea</taxon>
        <taxon>Conidae</taxon>
        <taxon>Conus</taxon>
        <taxon>Virgiconus</taxon>
    </lineage>
</organism>
<evidence type="ECO:0000256" key="2">
    <source>
        <dbReference type="ARBA" id="ARBA00007388"/>
    </source>
</evidence>
<dbReference type="Pfam" id="PF17557">
    <property type="entry name" value="Conotoxin_I2"/>
    <property type="match status" value="1"/>
</dbReference>
<dbReference type="GO" id="GO:0090729">
    <property type="term" value="F:toxin activity"/>
    <property type="evidence" value="ECO:0007669"/>
    <property type="project" value="UniProtKB-KW"/>
</dbReference>
<evidence type="ECO:0000256" key="6">
    <source>
        <dbReference type="SAM" id="SignalP"/>
    </source>
</evidence>
<keyword evidence="5" id="KW-1015">Disulfide bond</keyword>
<name>F6LPL9_CONVR</name>
<comment type="subcellular location">
    <subcellularLocation>
        <location evidence="1">Secreted</location>
    </subcellularLocation>
</comment>
<dbReference type="InterPro" id="IPR013141">
    <property type="entry name" value="Conotoxin-I_CS"/>
</dbReference>
<keyword evidence="4" id="KW-0800">Toxin</keyword>
<comment type="similarity">
    <text evidence="2">Belongs to the conotoxin I2 superfamily.</text>
</comment>
<protein>
    <submittedName>
        <fullName evidence="7">Conotoxin Vi11.5</fullName>
    </submittedName>
</protein>